<dbReference type="EMBL" id="BSQG01000001">
    <property type="protein sequence ID" value="GLU46696.1"/>
    <property type="molecule type" value="Genomic_DNA"/>
</dbReference>
<keyword evidence="3" id="KW-0731">Sigma factor</keyword>
<feature type="compositionally biased region" description="Pro residues" evidence="6">
    <location>
        <begin position="422"/>
        <end position="453"/>
    </location>
</feature>
<comment type="similarity">
    <text evidence="1">Belongs to the sigma-70 factor family. ECF subfamily.</text>
</comment>
<dbReference type="PANTHER" id="PTHR43133:SF8">
    <property type="entry name" value="RNA POLYMERASE SIGMA FACTOR HI_1459-RELATED"/>
    <property type="match status" value="1"/>
</dbReference>
<dbReference type="InterPro" id="IPR013324">
    <property type="entry name" value="RNA_pol_sigma_r3/r4-like"/>
</dbReference>
<evidence type="ECO:0000313" key="8">
    <source>
        <dbReference type="Proteomes" id="UP001165092"/>
    </source>
</evidence>
<feature type="region of interest" description="Disordered" evidence="6">
    <location>
        <begin position="349"/>
        <end position="463"/>
    </location>
</feature>
<dbReference type="SUPFAM" id="SSF88659">
    <property type="entry name" value="Sigma3 and sigma4 domains of RNA polymerase sigma factors"/>
    <property type="match status" value="1"/>
</dbReference>
<dbReference type="GO" id="GO:0003677">
    <property type="term" value="F:DNA binding"/>
    <property type="evidence" value="ECO:0007669"/>
    <property type="project" value="UniProtKB-KW"/>
</dbReference>
<feature type="compositionally biased region" description="Basic and acidic residues" evidence="6">
    <location>
        <begin position="273"/>
        <end position="288"/>
    </location>
</feature>
<reference evidence="7" key="1">
    <citation type="submission" date="2023-02" db="EMBL/GenBank/DDBJ databases">
        <title>Nocardiopsis ansamitocini NBRC 112285.</title>
        <authorList>
            <person name="Ichikawa N."/>
            <person name="Sato H."/>
            <person name="Tonouchi N."/>
        </authorList>
    </citation>
    <scope>NUCLEOTIDE SEQUENCE</scope>
    <source>
        <strain evidence="7">NBRC 112285</strain>
    </source>
</reference>
<keyword evidence="4" id="KW-0238">DNA-binding</keyword>
<protein>
    <submittedName>
        <fullName evidence="7">Uncharacterized protein</fullName>
    </submittedName>
</protein>
<dbReference type="AlphaFoldDB" id="A0A9W6UG71"/>
<evidence type="ECO:0000256" key="2">
    <source>
        <dbReference type="ARBA" id="ARBA00023015"/>
    </source>
</evidence>
<comment type="caution">
    <text evidence="7">The sequence shown here is derived from an EMBL/GenBank/DDBJ whole genome shotgun (WGS) entry which is preliminary data.</text>
</comment>
<evidence type="ECO:0000256" key="3">
    <source>
        <dbReference type="ARBA" id="ARBA00023082"/>
    </source>
</evidence>
<dbReference type="SUPFAM" id="SSF88946">
    <property type="entry name" value="Sigma2 domain of RNA polymerase sigma factors"/>
    <property type="match status" value="1"/>
</dbReference>
<keyword evidence="2" id="KW-0805">Transcription regulation</keyword>
<dbReference type="GO" id="GO:0006352">
    <property type="term" value="P:DNA-templated transcription initiation"/>
    <property type="evidence" value="ECO:0007669"/>
    <property type="project" value="InterPro"/>
</dbReference>
<dbReference type="Gene3D" id="1.10.10.10">
    <property type="entry name" value="Winged helix-like DNA-binding domain superfamily/Winged helix DNA-binding domain"/>
    <property type="match status" value="1"/>
</dbReference>
<keyword evidence="5" id="KW-0804">Transcription</keyword>
<dbReference type="InterPro" id="IPR036388">
    <property type="entry name" value="WH-like_DNA-bd_sf"/>
</dbReference>
<evidence type="ECO:0000256" key="1">
    <source>
        <dbReference type="ARBA" id="ARBA00010641"/>
    </source>
</evidence>
<sequence>MTTQRRPGHRHDITDDGEFVILLREGRGHEQCYDTFAPALYRYCWIMLGPCGDESGDAPGEAVREAFLAAVELRPQLRDREAFKSWLFALARTACQRRGFTRRSPYAALAVVPAERPMVEAMSQVPPSHRELLELNLRHGLTSTEIATVLGLDPETVSELCRSALRRVTDLLSEQEPVVSAHRAAGPQPLTDIAGTLIGVALPGPPAALRARVLEECTAQEAAAARLEAAAIVRPLRPDGFPLHRPRGPVGTLDITDDFVEDLEQEEDLTSVRSDRTTTADVPARRTAEPVAELVAATGKELPGPQGEDDRRSRWLVPAAAGVATAVVACSLWGMGAFLQNRPSSTVADGLFPGERIEAPVDPSDTTAEPPSDHNPGPAPATDEQLDPAQVGTAVPETASPGSLVQETEAVEAPGEQSPGSPEQPAPPVEQPGPEPEPAPEQPEQPVVIPPVEIPDEQPPGRTNVVTELVGGVLGLLGLGA</sequence>
<dbReference type="PANTHER" id="PTHR43133">
    <property type="entry name" value="RNA POLYMERASE ECF-TYPE SIGMA FACTO"/>
    <property type="match status" value="1"/>
</dbReference>
<name>A0A9W6UG71_9ACTN</name>
<accession>A0A9W6UG71</accession>
<organism evidence="7 8">
    <name type="scientific">Nocardiopsis ansamitocini</name>
    <dbReference type="NCBI Taxonomy" id="1670832"/>
    <lineage>
        <taxon>Bacteria</taxon>
        <taxon>Bacillati</taxon>
        <taxon>Actinomycetota</taxon>
        <taxon>Actinomycetes</taxon>
        <taxon>Streptosporangiales</taxon>
        <taxon>Nocardiopsidaceae</taxon>
        <taxon>Nocardiopsis</taxon>
    </lineage>
</organism>
<dbReference type="GO" id="GO:0016987">
    <property type="term" value="F:sigma factor activity"/>
    <property type="evidence" value="ECO:0007669"/>
    <property type="project" value="UniProtKB-KW"/>
</dbReference>
<feature type="region of interest" description="Disordered" evidence="6">
    <location>
        <begin position="265"/>
        <end position="290"/>
    </location>
</feature>
<evidence type="ECO:0000256" key="5">
    <source>
        <dbReference type="ARBA" id="ARBA00023163"/>
    </source>
</evidence>
<dbReference type="InterPro" id="IPR013325">
    <property type="entry name" value="RNA_pol_sigma_r2"/>
</dbReference>
<dbReference type="Gene3D" id="1.10.1740.10">
    <property type="match status" value="1"/>
</dbReference>
<dbReference type="Proteomes" id="UP001165092">
    <property type="component" value="Unassembled WGS sequence"/>
</dbReference>
<proteinExistence type="inferred from homology"/>
<evidence type="ECO:0000256" key="6">
    <source>
        <dbReference type="SAM" id="MobiDB-lite"/>
    </source>
</evidence>
<evidence type="ECO:0000256" key="4">
    <source>
        <dbReference type="ARBA" id="ARBA00023125"/>
    </source>
</evidence>
<dbReference type="InterPro" id="IPR039425">
    <property type="entry name" value="RNA_pol_sigma-70-like"/>
</dbReference>
<gene>
    <name evidence="7" type="ORF">Nans01_10470</name>
</gene>
<dbReference type="RefSeq" id="WP_285757524.1">
    <property type="nucleotide sequence ID" value="NZ_BSQG01000001.1"/>
</dbReference>
<keyword evidence="8" id="KW-1185">Reference proteome</keyword>
<evidence type="ECO:0000313" key="7">
    <source>
        <dbReference type="EMBL" id="GLU46696.1"/>
    </source>
</evidence>